<feature type="compositionally biased region" description="Polar residues" evidence="1">
    <location>
        <begin position="39"/>
        <end position="55"/>
    </location>
</feature>
<evidence type="ECO:0000313" key="3">
    <source>
        <dbReference type="Proteomes" id="UP000275078"/>
    </source>
</evidence>
<dbReference type="AlphaFoldDB" id="A0A3N4HUA7"/>
<name>A0A3N4HUA7_ASCIM</name>
<feature type="compositionally biased region" description="Polar residues" evidence="1">
    <location>
        <begin position="1"/>
        <end position="22"/>
    </location>
</feature>
<evidence type="ECO:0000313" key="2">
    <source>
        <dbReference type="EMBL" id="RPA75571.1"/>
    </source>
</evidence>
<sequence length="188" mass="19418">MSPTSLTASRPDTPLSTLSTTAIKDGHRGRQTALRMDSYASNVSNTSQFSSASQREQGRESGGYEDDVEFSGDDDNSLSRKLTATQKNNGSDQMTDDGGIDGVSAITAKGGVINGSPPSHEEELALERTRLKLLGGLEPRAGGLGGGNETPVTEEAKHEIAAAKGVDAVVAHGGQGGMVDTSGEKISQ</sequence>
<gene>
    <name evidence="2" type="ORF">BJ508DRAFT_418051</name>
</gene>
<protein>
    <submittedName>
        <fullName evidence="2">Uncharacterized protein</fullName>
    </submittedName>
</protein>
<feature type="compositionally biased region" description="Polar residues" evidence="1">
    <location>
        <begin position="79"/>
        <end position="93"/>
    </location>
</feature>
<proteinExistence type="predicted"/>
<dbReference type="EMBL" id="ML119761">
    <property type="protein sequence ID" value="RPA75571.1"/>
    <property type="molecule type" value="Genomic_DNA"/>
</dbReference>
<accession>A0A3N4HUA7</accession>
<organism evidence="2 3">
    <name type="scientific">Ascobolus immersus RN42</name>
    <dbReference type="NCBI Taxonomy" id="1160509"/>
    <lineage>
        <taxon>Eukaryota</taxon>
        <taxon>Fungi</taxon>
        <taxon>Dikarya</taxon>
        <taxon>Ascomycota</taxon>
        <taxon>Pezizomycotina</taxon>
        <taxon>Pezizomycetes</taxon>
        <taxon>Pezizales</taxon>
        <taxon>Ascobolaceae</taxon>
        <taxon>Ascobolus</taxon>
    </lineage>
</organism>
<feature type="region of interest" description="Disordered" evidence="1">
    <location>
        <begin position="1"/>
        <end position="103"/>
    </location>
</feature>
<reference evidence="2 3" key="1">
    <citation type="journal article" date="2018" name="Nat. Ecol. Evol.">
        <title>Pezizomycetes genomes reveal the molecular basis of ectomycorrhizal truffle lifestyle.</title>
        <authorList>
            <person name="Murat C."/>
            <person name="Payen T."/>
            <person name="Noel B."/>
            <person name="Kuo A."/>
            <person name="Morin E."/>
            <person name="Chen J."/>
            <person name="Kohler A."/>
            <person name="Krizsan K."/>
            <person name="Balestrini R."/>
            <person name="Da Silva C."/>
            <person name="Montanini B."/>
            <person name="Hainaut M."/>
            <person name="Levati E."/>
            <person name="Barry K.W."/>
            <person name="Belfiori B."/>
            <person name="Cichocki N."/>
            <person name="Clum A."/>
            <person name="Dockter R.B."/>
            <person name="Fauchery L."/>
            <person name="Guy J."/>
            <person name="Iotti M."/>
            <person name="Le Tacon F."/>
            <person name="Lindquist E.A."/>
            <person name="Lipzen A."/>
            <person name="Malagnac F."/>
            <person name="Mello A."/>
            <person name="Molinier V."/>
            <person name="Miyauchi S."/>
            <person name="Poulain J."/>
            <person name="Riccioni C."/>
            <person name="Rubini A."/>
            <person name="Sitrit Y."/>
            <person name="Splivallo R."/>
            <person name="Traeger S."/>
            <person name="Wang M."/>
            <person name="Zifcakova L."/>
            <person name="Wipf D."/>
            <person name="Zambonelli A."/>
            <person name="Paolocci F."/>
            <person name="Nowrousian M."/>
            <person name="Ottonello S."/>
            <person name="Baldrian P."/>
            <person name="Spatafora J.W."/>
            <person name="Henrissat B."/>
            <person name="Nagy L.G."/>
            <person name="Aury J.M."/>
            <person name="Wincker P."/>
            <person name="Grigoriev I.V."/>
            <person name="Bonfante P."/>
            <person name="Martin F.M."/>
        </authorList>
    </citation>
    <scope>NUCLEOTIDE SEQUENCE [LARGE SCALE GENOMIC DNA]</scope>
    <source>
        <strain evidence="2 3">RN42</strain>
    </source>
</reference>
<dbReference type="Proteomes" id="UP000275078">
    <property type="component" value="Unassembled WGS sequence"/>
</dbReference>
<feature type="compositionally biased region" description="Acidic residues" evidence="1">
    <location>
        <begin position="63"/>
        <end position="76"/>
    </location>
</feature>
<evidence type="ECO:0000256" key="1">
    <source>
        <dbReference type="SAM" id="MobiDB-lite"/>
    </source>
</evidence>
<keyword evidence="3" id="KW-1185">Reference proteome</keyword>